<dbReference type="InterPro" id="IPR020058">
    <property type="entry name" value="Glu/Gln-tRNA-synth_Ib_cat-dom"/>
</dbReference>
<keyword evidence="4 8" id="KW-0547">Nucleotide-binding</keyword>
<dbReference type="NCBIfam" id="NF011291">
    <property type="entry name" value="PRK14703.1"/>
    <property type="match status" value="1"/>
</dbReference>
<feature type="short sequence motif" description="'HIGH' region" evidence="8">
    <location>
        <begin position="44"/>
        <end position="54"/>
    </location>
</feature>
<comment type="subcellular location">
    <subcellularLocation>
        <location evidence="8">Cytoplasm</location>
    </subcellularLocation>
</comment>
<dbReference type="GO" id="GO:0005524">
    <property type="term" value="F:ATP binding"/>
    <property type="evidence" value="ECO:0007669"/>
    <property type="project" value="UniProtKB-UniRule"/>
</dbReference>
<dbReference type="Proteomes" id="UP000316921">
    <property type="component" value="Chromosome"/>
</dbReference>
<reference evidence="13 14" key="1">
    <citation type="submission" date="2019-02" db="EMBL/GenBank/DDBJ databases">
        <title>Deep-cultivation of Planctomycetes and their phenomic and genomic characterization uncovers novel biology.</title>
        <authorList>
            <person name="Wiegand S."/>
            <person name="Jogler M."/>
            <person name="Boedeker C."/>
            <person name="Pinto D."/>
            <person name="Vollmers J."/>
            <person name="Rivas-Marin E."/>
            <person name="Kohn T."/>
            <person name="Peeters S.H."/>
            <person name="Heuer A."/>
            <person name="Rast P."/>
            <person name="Oberbeckmann S."/>
            <person name="Bunk B."/>
            <person name="Jeske O."/>
            <person name="Meyerdierks A."/>
            <person name="Storesund J.E."/>
            <person name="Kallscheuer N."/>
            <person name="Luecker S."/>
            <person name="Lage O.M."/>
            <person name="Pohl T."/>
            <person name="Merkel B.J."/>
            <person name="Hornburger P."/>
            <person name="Mueller R.-W."/>
            <person name="Bruemmer F."/>
            <person name="Labrenz M."/>
            <person name="Spormann A.M."/>
            <person name="Op den Camp H."/>
            <person name="Overmann J."/>
            <person name="Amann R."/>
            <person name="Jetten M.S.M."/>
            <person name="Mascher T."/>
            <person name="Medema M.H."/>
            <person name="Devos D.P."/>
            <person name="Kaster A.-K."/>
            <person name="Ovreas L."/>
            <person name="Rohde M."/>
            <person name="Galperin M.Y."/>
            <person name="Jogler C."/>
        </authorList>
    </citation>
    <scope>NUCLEOTIDE SEQUENCE [LARGE SCALE GENOMIC DNA]</scope>
    <source>
        <strain evidence="13 14">Pla133</strain>
    </source>
</reference>
<evidence type="ECO:0000313" key="14">
    <source>
        <dbReference type="Proteomes" id="UP000316921"/>
    </source>
</evidence>
<feature type="binding site" evidence="8">
    <location>
        <begin position="271"/>
        <end position="272"/>
    </location>
    <ligand>
        <name>ATP</name>
        <dbReference type="ChEBI" id="CHEBI:30616"/>
    </ligand>
</feature>
<feature type="binding site" evidence="8">
    <location>
        <begin position="45"/>
        <end position="47"/>
    </location>
    <ligand>
        <name>ATP</name>
        <dbReference type="ChEBI" id="CHEBI:30616"/>
    </ligand>
</feature>
<dbReference type="PRINTS" id="PR00987">
    <property type="entry name" value="TRNASYNTHGLU"/>
</dbReference>
<keyword evidence="5 8" id="KW-0067">ATP-binding</keyword>
<dbReference type="Pfam" id="PF03950">
    <property type="entry name" value="tRNA-synt_1c_C"/>
    <property type="match status" value="1"/>
</dbReference>
<accession>A0A518BSB0</accession>
<sequence length="570" mass="64919">MATEHTANAPDDEPAERLNFIEVQVEADLRAGKNGGRLHTRFPPEPNGYLHIGHAKAICVNFGLAEQYAGRCNLRFDDTNPSKEEQEYVDGMREDIAWLGFSWGDREYFASDYFPKLYEWACDLIRAGLAYVDDQSVEEIRAKRGSGHAPGVDSPFRARSAEENLALFAAMRAGEFPDGAKVLRAKIDMAAANMNMRDPVLYRIQRAHHHRTGDEWCIYPLYDFAHGQSDAIEGITHSLCSLEFENHRPLYEWFLDHLDVPYRPRQIEFARLELEYTITSKRKLQQLVSDGFVSGWDDPRMPTLRGLRRRGYTPQSIRTFIDDAGVAKFNGTIPLVKLENALRDELNLSAERRMAVLRPLKVVIEDWPAEQVVERQAINNPEDESAGTRPVHLGRELWIERDDFMEDPPKKYFRLQPGGDVRLRYGCVITCREVVKDASGEVVELRCTHDPETYDGKQPADRKVKGVIHWVSAHDAVRAEVRLYDNLFREPAPLDVPEGESFTSNLNPDSLEVVTDAVVERALAAVEPGQSYQFERLGYFVPDSGDHSPSRPVFNRSVSLRDSWSKQNKS</sequence>
<dbReference type="SUPFAM" id="SSF50715">
    <property type="entry name" value="Ribosomal protein L25-like"/>
    <property type="match status" value="1"/>
</dbReference>
<feature type="binding site" evidence="8">
    <location>
        <position position="222"/>
    </location>
    <ligand>
        <name>L-glutamine</name>
        <dbReference type="ChEBI" id="CHEBI:58359"/>
    </ligand>
</feature>
<feature type="binding site" evidence="8">
    <location>
        <begin position="51"/>
        <end position="57"/>
    </location>
    <ligand>
        <name>ATP</name>
        <dbReference type="ChEBI" id="CHEBI:30616"/>
    </ligand>
</feature>
<evidence type="ECO:0000256" key="1">
    <source>
        <dbReference type="ARBA" id="ARBA00005594"/>
    </source>
</evidence>
<keyword evidence="3 8" id="KW-0436">Ligase</keyword>
<dbReference type="EC" id="6.1.1.18" evidence="8"/>
<evidence type="ECO:0000313" key="13">
    <source>
        <dbReference type="EMBL" id="QDU69859.1"/>
    </source>
</evidence>
<dbReference type="GO" id="GO:0006424">
    <property type="term" value="P:glutamyl-tRNA aminoacylation"/>
    <property type="evidence" value="ECO:0007669"/>
    <property type="project" value="UniProtKB-UniRule"/>
</dbReference>
<keyword evidence="6 8" id="KW-0648">Protein biosynthesis</keyword>
<gene>
    <name evidence="8 13" type="primary">glnS</name>
    <name evidence="13" type="ORF">Pla133_49820</name>
</gene>
<name>A0A518BSB0_9BACT</name>
<dbReference type="InterPro" id="IPR020059">
    <property type="entry name" value="Glu/Gln-tRNA-synth_Ib_codon-bd"/>
</dbReference>
<proteinExistence type="inferred from homology"/>
<dbReference type="GO" id="GO:0006425">
    <property type="term" value="P:glutaminyl-tRNA aminoacylation"/>
    <property type="evidence" value="ECO:0007669"/>
    <property type="project" value="UniProtKB-UniRule"/>
</dbReference>
<dbReference type="Pfam" id="PF00749">
    <property type="entry name" value="tRNA-synt_1c"/>
    <property type="match status" value="1"/>
</dbReference>
<dbReference type="PANTHER" id="PTHR43097:SF5">
    <property type="entry name" value="GLUTAMATE--TRNA LIGASE"/>
    <property type="match status" value="1"/>
</dbReference>
<evidence type="ECO:0000256" key="3">
    <source>
        <dbReference type="ARBA" id="ARBA00022598"/>
    </source>
</evidence>
<evidence type="ECO:0000259" key="12">
    <source>
        <dbReference type="Pfam" id="PF20974"/>
    </source>
</evidence>
<dbReference type="GO" id="GO:0005829">
    <property type="term" value="C:cytosol"/>
    <property type="evidence" value="ECO:0007669"/>
    <property type="project" value="TreeGrafter"/>
</dbReference>
<evidence type="ECO:0000259" key="10">
    <source>
        <dbReference type="Pfam" id="PF00749"/>
    </source>
</evidence>
<evidence type="ECO:0000256" key="4">
    <source>
        <dbReference type="ARBA" id="ARBA00022741"/>
    </source>
</evidence>
<dbReference type="InterPro" id="IPR049437">
    <property type="entry name" value="tRNA-synt_1c_C2"/>
</dbReference>
<evidence type="ECO:0000256" key="5">
    <source>
        <dbReference type="ARBA" id="ARBA00022840"/>
    </source>
</evidence>
<dbReference type="InterPro" id="IPR004514">
    <property type="entry name" value="Gln-tRNA-synth"/>
</dbReference>
<comment type="similarity">
    <text evidence="1 8 9">Belongs to the class-I aminoacyl-tRNA synthetase family.</text>
</comment>
<evidence type="ECO:0000256" key="8">
    <source>
        <dbReference type="HAMAP-Rule" id="MF_00126"/>
    </source>
</evidence>
<organism evidence="13 14">
    <name type="scientific">Engelhardtia mirabilis</name>
    <dbReference type="NCBI Taxonomy" id="2528011"/>
    <lineage>
        <taxon>Bacteria</taxon>
        <taxon>Pseudomonadati</taxon>
        <taxon>Planctomycetota</taxon>
        <taxon>Planctomycetia</taxon>
        <taxon>Planctomycetia incertae sedis</taxon>
        <taxon>Engelhardtia</taxon>
    </lineage>
</organism>
<evidence type="ECO:0000259" key="11">
    <source>
        <dbReference type="Pfam" id="PF03950"/>
    </source>
</evidence>
<feature type="binding site" evidence="8">
    <location>
        <position position="77"/>
    </location>
    <ligand>
        <name>L-glutamine</name>
        <dbReference type="ChEBI" id="CHEBI:58359"/>
    </ligand>
</feature>
<evidence type="ECO:0000256" key="6">
    <source>
        <dbReference type="ARBA" id="ARBA00022917"/>
    </source>
</evidence>
<keyword evidence="7 8" id="KW-0030">Aminoacyl-tRNA synthetase</keyword>
<comment type="catalytic activity">
    <reaction evidence="8">
        <text>tRNA(Gln) + L-glutamine + ATP = L-glutaminyl-tRNA(Gln) + AMP + diphosphate</text>
        <dbReference type="Rhea" id="RHEA:20121"/>
        <dbReference type="Rhea" id="RHEA-COMP:9662"/>
        <dbReference type="Rhea" id="RHEA-COMP:9681"/>
        <dbReference type="ChEBI" id="CHEBI:30616"/>
        <dbReference type="ChEBI" id="CHEBI:33019"/>
        <dbReference type="ChEBI" id="CHEBI:58359"/>
        <dbReference type="ChEBI" id="CHEBI:78442"/>
        <dbReference type="ChEBI" id="CHEBI:78521"/>
        <dbReference type="ChEBI" id="CHEBI:456215"/>
        <dbReference type="EC" id="6.1.1.18"/>
    </reaction>
</comment>
<dbReference type="Gene3D" id="2.40.240.10">
    <property type="entry name" value="Ribosomal Protein L25, Chain P"/>
    <property type="match status" value="2"/>
</dbReference>
<dbReference type="InterPro" id="IPR011035">
    <property type="entry name" value="Ribosomal_bL25/Gln-tRNA_synth"/>
</dbReference>
<dbReference type="AlphaFoldDB" id="A0A518BSB0"/>
<dbReference type="NCBIfam" id="TIGR00440">
    <property type="entry name" value="glnS"/>
    <property type="match status" value="1"/>
</dbReference>
<comment type="subunit">
    <text evidence="8">Monomer.</text>
</comment>
<dbReference type="HAMAP" id="MF_00126">
    <property type="entry name" value="Gln_tRNA_synth"/>
    <property type="match status" value="1"/>
</dbReference>
<feature type="short sequence motif" description="'KMSKS' region" evidence="8">
    <location>
        <begin position="278"/>
        <end position="282"/>
    </location>
</feature>
<dbReference type="InterPro" id="IPR022861">
    <property type="entry name" value="Gln_tRNA_ligase_bac"/>
</dbReference>
<dbReference type="Pfam" id="PF20974">
    <property type="entry name" value="tRNA-synt_1c_C2"/>
    <property type="match status" value="1"/>
</dbReference>
<dbReference type="KEGG" id="pbap:Pla133_49820"/>
<dbReference type="InterPro" id="IPR020056">
    <property type="entry name" value="Rbsml_bL25/Gln-tRNA_synth_N"/>
</dbReference>
<feature type="domain" description="Glutamyl/glutaminyl-tRNA synthetase class Ib catalytic" evidence="10">
    <location>
        <begin position="38"/>
        <end position="339"/>
    </location>
</feature>
<feature type="domain" description="tRNA synthetases class I (E and Q) anti-codon binding" evidence="12">
    <location>
        <begin position="467"/>
        <end position="543"/>
    </location>
</feature>
<dbReference type="SUPFAM" id="SSF52374">
    <property type="entry name" value="Nucleotidylyl transferase"/>
    <property type="match status" value="1"/>
</dbReference>
<evidence type="ECO:0000256" key="7">
    <source>
        <dbReference type="ARBA" id="ARBA00023146"/>
    </source>
</evidence>
<dbReference type="FunFam" id="3.40.50.620:FF:000037">
    <property type="entry name" value="Glutamine--tRNA ligase cytoplasmic"/>
    <property type="match status" value="1"/>
</dbReference>
<dbReference type="PANTHER" id="PTHR43097">
    <property type="entry name" value="GLUTAMINE-TRNA LIGASE"/>
    <property type="match status" value="1"/>
</dbReference>
<protein>
    <recommendedName>
        <fullName evidence="8">Glutamine--tRNA ligase</fullName>
        <ecNumber evidence="8">6.1.1.18</ecNumber>
    </recommendedName>
    <alternativeName>
        <fullName evidence="8">Glutaminyl-tRNA synthetase</fullName>
        <shortName evidence="8">GlnRS</shortName>
    </alternativeName>
</protein>
<feature type="domain" description="Glutamyl/glutaminyl-tRNA synthetase class Ib anti-codon binding" evidence="11">
    <location>
        <begin position="350"/>
        <end position="450"/>
    </location>
</feature>
<dbReference type="EMBL" id="CP036287">
    <property type="protein sequence ID" value="QDU69859.1"/>
    <property type="molecule type" value="Genomic_DNA"/>
</dbReference>
<dbReference type="InterPro" id="IPR000924">
    <property type="entry name" value="Glu/Gln-tRNA-synth"/>
</dbReference>
<keyword evidence="14" id="KW-1185">Reference proteome</keyword>
<dbReference type="GO" id="GO:0004819">
    <property type="term" value="F:glutamine-tRNA ligase activity"/>
    <property type="evidence" value="ECO:0007669"/>
    <property type="project" value="UniProtKB-UniRule"/>
</dbReference>
<dbReference type="RefSeq" id="WP_145070158.1">
    <property type="nucleotide sequence ID" value="NZ_CP036287.1"/>
</dbReference>
<dbReference type="InterPro" id="IPR014729">
    <property type="entry name" value="Rossmann-like_a/b/a_fold"/>
</dbReference>
<comment type="caution">
    <text evidence="8">Lacks conserved residue(s) required for the propagation of feature annotation.</text>
</comment>
<dbReference type="Gene3D" id="3.40.50.620">
    <property type="entry name" value="HUPs"/>
    <property type="match status" value="1"/>
</dbReference>
<keyword evidence="2 8" id="KW-0963">Cytoplasm</keyword>
<evidence type="ECO:0000256" key="2">
    <source>
        <dbReference type="ARBA" id="ARBA00022490"/>
    </source>
</evidence>
<evidence type="ECO:0000256" key="9">
    <source>
        <dbReference type="RuleBase" id="RU363037"/>
    </source>
</evidence>
<dbReference type="InterPro" id="IPR050132">
    <property type="entry name" value="Gln/Glu-tRNA_Ligase"/>
</dbReference>